<feature type="compositionally biased region" description="Low complexity" evidence="5">
    <location>
        <begin position="785"/>
        <end position="799"/>
    </location>
</feature>
<feature type="compositionally biased region" description="Low complexity" evidence="5">
    <location>
        <begin position="1"/>
        <end position="15"/>
    </location>
</feature>
<evidence type="ECO:0000256" key="5">
    <source>
        <dbReference type="SAM" id="MobiDB-lite"/>
    </source>
</evidence>
<feature type="region of interest" description="Disordered" evidence="5">
    <location>
        <begin position="771"/>
        <end position="804"/>
    </location>
</feature>
<dbReference type="CDD" id="cd04449">
    <property type="entry name" value="DEP_DEPDC5-like"/>
    <property type="match status" value="1"/>
</dbReference>
<dbReference type="InterPro" id="IPR036390">
    <property type="entry name" value="WH_DNA-bd_sf"/>
</dbReference>
<feature type="compositionally biased region" description="Basic residues" evidence="5">
    <location>
        <begin position="711"/>
        <end position="723"/>
    </location>
</feature>
<feature type="compositionally biased region" description="Low complexity" evidence="5">
    <location>
        <begin position="1770"/>
        <end position="1810"/>
    </location>
</feature>
<dbReference type="InterPro" id="IPR000591">
    <property type="entry name" value="DEP_dom"/>
</dbReference>
<dbReference type="InterPro" id="IPR048255">
    <property type="entry name" value="IML1_N"/>
</dbReference>
<dbReference type="Pfam" id="PF12257">
    <property type="entry name" value="IML1"/>
    <property type="match status" value="1"/>
</dbReference>
<dbReference type="Pfam" id="PF19418">
    <property type="entry name" value="DEPDC5_CTD"/>
    <property type="match status" value="1"/>
</dbReference>
<dbReference type="SUPFAM" id="SSF46785">
    <property type="entry name" value="Winged helix' DNA-binding domain"/>
    <property type="match status" value="1"/>
</dbReference>
<dbReference type="GO" id="GO:0035556">
    <property type="term" value="P:intracellular signal transduction"/>
    <property type="evidence" value="ECO:0007669"/>
    <property type="project" value="InterPro"/>
</dbReference>
<dbReference type="Proteomes" id="UP000008181">
    <property type="component" value="Chromosome 2"/>
</dbReference>
<feature type="domain" description="DEP" evidence="6">
    <location>
        <begin position="1333"/>
        <end position="1420"/>
    </location>
</feature>
<dbReference type="PANTHER" id="PTHR13179:SF8">
    <property type="entry name" value="GATOR COMPLEX PROTEIN DEPDC5"/>
    <property type="match status" value="1"/>
</dbReference>
<feature type="region of interest" description="Disordered" evidence="5">
    <location>
        <begin position="1735"/>
        <end position="1810"/>
    </location>
</feature>
<dbReference type="PROSITE" id="PS50186">
    <property type="entry name" value="DEP"/>
    <property type="match status" value="1"/>
</dbReference>
<dbReference type="Gene3D" id="1.10.10.10">
    <property type="entry name" value="Winged helix-like DNA-binding domain superfamily/Winged helix DNA-binding domain"/>
    <property type="match status" value="1"/>
</dbReference>
<feature type="compositionally biased region" description="Low complexity" evidence="5">
    <location>
        <begin position="535"/>
        <end position="549"/>
    </location>
</feature>
<feature type="compositionally biased region" description="Gly residues" evidence="5">
    <location>
        <begin position="1700"/>
        <end position="1716"/>
    </location>
</feature>
<feature type="region of interest" description="Disordered" evidence="5">
    <location>
        <begin position="1686"/>
        <end position="1721"/>
    </location>
</feature>
<dbReference type="GO" id="GO:0010508">
    <property type="term" value="P:positive regulation of autophagy"/>
    <property type="evidence" value="ECO:0007669"/>
    <property type="project" value="TreeGrafter"/>
</dbReference>
<dbReference type="GO" id="GO:1990130">
    <property type="term" value="C:GATOR1 complex"/>
    <property type="evidence" value="ECO:0007669"/>
    <property type="project" value="TreeGrafter"/>
</dbReference>
<feature type="compositionally biased region" description="Basic and acidic residues" evidence="5">
    <location>
        <begin position="57"/>
        <end position="66"/>
    </location>
</feature>
<proteinExistence type="inferred from homology"/>
<name>G2R3J4_THETT</name>
<evidence type="ECO:0000256" key="4">
    <source>
        <dbReference type="ARBA" id="ARBA00021881"/>
    </source>
</evidence>
<dbReference type="GO" id="GO:1904262">
    <property type="term" value="P:negative regulation of TORC1 signaling"/>
    <property type="evidence" value="ECO:0007669"/>
    <property type="project" value="TreeGrafter"/>
</dbReference>
<sequence length="2003" mass="219434">MSARSASSAVSPRAAKQGPNPPDQTHVRQISRSSADRLLETTYSNSPGDTTSSSSTVRERPASRLRAERRRWTVTVNESFARDEVLLNLDLVGDDIGPGRLVAIDVVKADADKPAQNPHHKQQHLQERKDGSCAGCAERRYICVAKDMPRELKARYPTVEVYVAKPIADAFGMRKGTQVTLTPIDANNPAVEASHIELCFKDQYLSRADMWRMAVGELAQRTVYKGQMILFLGTVKAQVTAVYVDGRKVQSAFFGRDTKPIFRSESARYVLFIQMAREMWDFDQDGSGEIMFNKVVNGFLPALFKKWAAMKVKHLVTIVMFARVEYDMGLSTELANAAVHHDYFTGVQASGDRHPYKDFYRVVVSEMASGEWTKILHQLKREFNHLRKDISTDHQKAMASSTSPQDSGEPELLLNRIKAEPSRAIHGNFLEAINMASSMYAHDYIDRDLTRTGVSVVVISPGPGVFEVEYDALRRTTEALVGNGIGIDLICIPKVPLHSVPLFRYRNPHHLSGRARRKSKADFSHGSTPKQTGFASGSYSSLAGSYSPSKRMDGARPGEPSGPASSQEEWVSAIPQWLHVSYWTGASEEELSYQGIALSVSDAMQTHTGDDFPIRCRMYDLQMRSVMETNEIETKPLHTDPDFPLSAVLATQASKPHYDLEGNVIVKNMRVPETLFDHVFGFQRFAPDRHSKPGERSLWKQLQEYDERRARLPSRRSSSHPRHGRDQDETPRRQVLEDATALFGTSVTESRPSSALQQTILETYSYYRPGSERQGVLSSSRRSISVKPNKPSSSKAPSSPVKPPKFMRHISLGDRGFGIAAPKPATAEVSMESVGASKSVTASRSWQDLSVTPARRTGERPSSSHRMTVGTPTPIQSQAALSPFSLTAGPHFPADLPGTPTRPVAIRNQQLASGPSASMLSGSILATTLRPEPVGQDRDIKYSNAIRAEDAKKLYNSKLLAGAIPELPSTLSPETALSPWLTVLNPSNPDTNDVDMAMLYSRWQHVFPRPQEMRIMKWKSLCSPAAVPLTTEYFPSKAQFEAEYERQPYNVSQNLDDELLEEPRSRDELLRELVSLRFCQGFQIVVGPAVARAFGQKQVRVADIFSRDHMMEDGTSIFMSAGNTIHQLSCVNGSEVEVNIFVRKPTDSFQQTCGGPQLYKPAIRTLLDSGYQTSEFDLVTPKAERNWNYIDASVAGHNDELTEHLRFWRARFVLIPMTGRRSSIPGTGGGDNEEEIRIEGIRKLAQIWQRHRYIPPSERRLQGPGTRAKKGMNPFDIVYKTEDASVVIAAELETLPLLEGLDRRGQLVRSGERFSKKNLNLAALAEAIQQPVEEGGVRMQNRRWHFRLHYNCFIGSDMTSWLLDNFEDLEDREEAEALGNRLMVSDDKEKEGKKEGGGLFVHVEKRHPFRDGQYFYQISSEYAKPHPPGWFNSKRGQGSVPSTPLGEQPPRETRPSFSRPTSIHEESSPTSGSTTPTATPAPTGKKPRVMLSRVIKYDVDHRRRSYRPEVVELHYDRLHNPDNCYHFRVDWMNVTAKLVEDAIESWSREAAQYGLRVVEVPIAEACAISAVNPFRRPYVIKLAVPPPDQSPITYYDPNSFTPQAHPGRHFYQKAILRKFDFVLDMEAASNFPSDVDVSYSWGKPDFKYTQYIHRSGSLLAEITDEGHILLLANRLYSSRAAAVREREMQKELRGEQQQQGAGGGGSVGSGTPGLGSGNRVITPGSYTPYGISNNPISSSVVRDPTPVSSPALKPTSGSSLLSPVVRPALSAAAGGTPGSASSGTPGQGQPKFPPTQSGPAAASAAGGTTTATTTITTTTAQEPEWIKDELEAFCRDAEALEAFYKELRTAAPATTSAGGAAMTPAFAAADVNSASAAGIAGAVPEGSIPVLGLPPGVLAPVSAASPLVSASGSGPVVAAGAVDSGSPAATAASTAAAAPAAGVGAGETQNQGVAAGTGPRAASPGLALRSASQLLRRGSLQYEGFLGGLRSVAGGQEKERERD</sequence>
<dbReference type="OrthoDB" id="39497at2759"/>
<feature type="compositionally biased region" description="Polar residues" evidence="5">
    <location>
        <begin position="836"/>
        <end position="850"/>
    </location>
</feature>
<dbReference type="EMBL" id="CP003010">
    <property type="protein sequence ID" value="AEO66804.1"/>
    <property type="molecule type" value="Genomic_DNA"/>
</dbReference>
<feature type="region of interest" description="Disordered" evidence="5">
    <location>
        <begin position="511"/>
        <end position="568"/>
    </location>
</feature>
<dbReference type="InterPro" id="IPR036388">
    <property type="entry name" value="WH-like_DNA-bd_sf"/>
</dbReference>
<dbReference type="Pfam" id="PF00610">
    <property type="entry name" value="DEP"/>
    <property type="match status" value="1"/>
</dbReference>
<gene>
    <name evidence="7" type="ORF">THITE_2115240</name>
</gene>
<evidence type="ECO:0000259" key="6">
    <source>
        <dbReference type="PROSITE" id="PS50186"/>
    </source>
</evidence>
<feature type="compositionally biased region" description="Polar residues" evidence="5">
    <location>
        <begin position="860"/>
        <end position="870"/>
    </location>
</feature>
<evidence type="ECO:0000256" key="3">
    <source>
        <dbReference type="ARBA" id="ARBA00018529"/>
    </source>
</evidence>
<evidence type="ECO:0000313" key="8">
    <source>
        <dbReference type="Proteomes" id="UP000008181"/>
    </source>
</evidence>
<accession>G2R3J4</accession>
<feature type="region of interest" description="Disordered" evidence="5">
    <location>
        <begin position="1427"/>
        <end position="1487"/>
    </location>
</feature>
<dbReference type="RefSeq" id="XP_003653140.1">
    <property type="nucleotide sequence ID" value="XM_003653092.1"/>
</dbReference>
<dbReference type="HOGENOM" id="CLU_000935_0_0_1"/>
<feature type="region of interest" description="Disordered" evidence="5">
    <location>
        <begin position="709"/>
        <end position="734"/>
    </location>
</feature>
<feature type="compositionally biased region" description="Polar residues" evidence="5">
    <location>
        <begin position="525"/>
        <end position="534"/>
    </location>
</feature>
<dbReference type="STRING" id="578455.G2R3J4"/>
<reference evidence="7 8" key="1">
    <citation type="journal article" date="2011" name="Nat. Biotechnol.">
        <title>Comparative genomic analysis of the thermophilic biomass-degrading fungi Myceliophthora thermophila and Thielavia terrestris.</title>
        <authorList>
            <person name="Berka R.M."/>
            <person name="Grigoriev I.V."/>
            <person name="Otillar R."/>
            <person name="Salamov A."/>
            <person name="Grimwood J."/>
            <person name="Reid I."/>
            <person name="Ishmael N."/>
            <person name="John T."/>
            <person name="Darmond C."/>
            <person name="Moisan M.-C."/>
            <person name="Henrissat B."/>
            <person name="Coutinho P.M."/>
            <person name="Lombard V."/>
            <person name="Natvig D.O."/>
            <person name="Lindquist E."/>
            <person name="Schmutz J."/>
            <person name="Lucas S."/>
            <person name="Harris P."/>
            <person name="Powlowski J."/>
            <person name="Bellemare A."/>
            <person name="Taylor D."/>
            <person name="Butler G."/>
            <person name="de Vries R.P."/>
            <person name="Allijn I.E."/>
            <person name="van den Brink J."/>
            <person name="Ushinsky S."/>
            <person name="Storms R."/>
            <person name="Powell A.J."/>
            <person name="Paulsen I.T."/>
            <person name="Elbourne L.D.H."/>
            <person name="Baker S.E."/>
            <person name="Magnuson J."/>
            <person name="LaBoissiere S."/>
            <person name="Clutterbuck A.J."/>
            <person name="Martinez D."/>
            <person name="Wogulis M."/>
            <person name="de Leon A.L."/>
            <person name="Rey M.W."/>
            <person name="Tsang A."/>
        </authorList>
    </citation>
    <scope>NUCLEOTIDE SEQUENCE [LARGE SCALE GENOMIC DNA]</scope>
    <source>
        <strain evidence="8">ATCC 38088 / NRRL 8126</strain>
    </source>
</reference>
<comment type="similarity">
    <text evidence="2">Belongs to the IML1 family.</text>
</comment>
<feature type="region of interest" description="Disordered" evidence="5">
    <location>
        <begin position="1"/>
        <end position="66"/>
    </location>
</feature>
<feature type="compositionally biased region" description="Basic and acidic residues" evidence="5">
    <location>
        <begin position="724"/>
        <end position="734"/>
    </location>
</feature>
<organism evidence="7 8">
    <name type="scientific">Thermothielavioides terrestris (strain ATCC 38088 / NRRL 8126)</name>
    <name type="common">Thielavia terrestris</name>
    <dbReference type="NCBI Taxonomy" id="578455"/>
    <lineage>
        <taxon>Eukaryota</taxon>
        <taxon>Fungi</taxon>
        <taxon>Dikarya</taxon>
        <taxon>Ascomycota</taxon>
        <taxon>Pezizomycotina</taxon>
        <taxon>Sordariomycetes</taxon>
        <taxon>Sordariomycetidae</taxon>
        <taxon>Sordariales</taxon>
        <taxon>Chaetomiaceae</taxon>
        <taxon>Thermothielavioides</taxon>
        <taxon>Thermothielavioides terrestris</taxon>
    </lineage>
</organism>
<dbReference type="KEGG" id="ttt:THITE_2115240"/>
<keyword evidence="8" id="KW-1185">Reference proteome</keyword>
<dbReference type="eggNOG" id="KOG3572">
    <property type="taxonomic scope" value="Eukaryota"/>
</dbReference>
<dbReference type="InterPro" id="IPR045838">
    <property type="entry name" value="DEPDC5_CTD"/>
</dbReference>
<dbReference type="GeneID" id="11517997"/>
<feature type="compositionally biased region" description="Low complexity" evidence="5">
    <location>
        <begin position="1468"/>
        <end position="1484"/>
    </location>
</feature>
<evidence type="ECO:0000313" key="7">
    <source>
        <dbReference type="EMBL" id="AEO66804.1"/>
    </source>
</evidence>
<evidence type="ECO:0000256" key="1">
    <source>
        <dbReference type="ARBA" id="ARBA00004148"/>
    </source>
</evidence>
<comment type="subcellular location">
    <subcellularLocation>
        <location evidence="1">Vacuole membrane</location>
        <topology evidence="1">Peripheral membrane protein</topology>
    </subcellularLocation>
</comment>
<evidence type="ECO:0000256" key="2">
    <source>
        <dbReference type="ARBA" id="ARBA00005643"/>
    </source>
</evidence>
<dbReference type="InterPro" id="IPR027244">
    <property type="entry name" value="IML1"/>
</dbReference>
<dbReference type="PANTHER" id="PTHR13179">
    <property type="entry name" value="DEP DOMAIN CONTAINING PROTEIN 5"/>
    <property type="match status" value="1"/>
</dbReference>
<dbReference type="GO" id="GO:0005774">
    <property type="term" value="C:vacuolar membrane"/>
    <property type="evidence" value="ECO:0007669"/>
    <property type="project" value="UniProtKB-SubCell"/>
</dbReference>
<protein>
    <recommendedName>
        <fullName evidence="3">Vacuolar membrane-associated protein IML1</fullName>
    </recommendedName>
    <alternativeName>
        <fullName evidence="4">Vacuolar membrane-associated protein iml1</fullName>
    </alternativeName>
</protein>
<dbReference type="SMART" id="SM00049">
    <property type="entry name" value="DEP"/>
    <property type="match status" value="1"/>
</dbReference>
<dbReference type="GO" id="GO:0005096">
    <property type="term" value="F:GTPase activator activity"/>
    <property type="evidence" value="ECO:0007669"/>
    <property type="project" value="InterPro"/>
</dbReference>
<feature type="region of interest" description="Disordered" evidence="5">
    <location>
        <begin position="836"/>
        <end position="870"/>
    </location>
</feature>